<name>A0ABD2YTQ4_9GENT</name>
<accession>A0ABD2YTQ4</accession>
<dbReference type="EMBL" id="JBJUIK010000012">
    <property type="protein sequence ID" value="KAL3509529.1"/>
    <property type="molecule type" value="Genomic_DNA"/>
</dbReference>
<organism evidence="3 4">
    <name type="scientific">Cinchona calisaya</name>
    <dbReference type="NCBI Taxonomy" id="153742"/>
    <lineage>
        <taxon>Eukaryota</taxon>
        <taxon>Viridiplantae</taxon>
        <taxon>Streptophyta</taxon>
        <taxon>Embryophyta</taxon>
        <taxon>Tracheophyta</taxon>
        <taxon>Spermatophyta</taxon>
        <taxon>Magnoliopsida</taxon>
        <taxon>eudicotyledons</taxon>
        <taxon>Gunneridae</taxon>
        <taxon>Pentapetalae</taxon>
        <taxon>asterids</taxon>
        <taxon>lamiids</taxon>
        <taxon>Gentianales</taxon>
        <taxon>Rubiaceae</taxon>
        <taxon>Cinchonoideae</taxon>
        <taxon>Cinchoneae</taxon>
        <taxon>Cinchona</taxon>
    </lineage>
</organism>
<sequence>MAPSNMVSVLEKCLVAPPPNTVQEKSVPLTFFDLPFLHCPLIHHIFFCNYSHSTSHFTSEVIPKLKDSLSLTLKHYFPLAGHLMVPCDSSKPKIYYTDGDSVSLAIMESNQDFSYLTSNIARNCDEFYPLVPKLPPSVSQPSGTILAPLLAVQVTLFPSTGISVGFTFQRVPADGSSFHGFIRSWAEILKCGNDEALIASETLPHYDRSLINDPNALESIFWNQIRKKKFEGAQPLYAPANNVRATFIMHQSDVQRLKKMVSEKCPKLSHVTTFTVTCAYIWTCMIKSRKASGEEIKENDLEHFMFGADCRSLMVPPVPPNYFGNCLVYCIITEKTTQLMQEEEGFFIASKLMGEAIRDKLHDNKKDGFLNGAEKWVTEFEGLNPERLVGVAGSPKFAVYDMDFGWGKPEKSEVVSIDASGSISLNECRDFKGDLEVGLSFPKIKMEAFATIFANGLIAAKNAYF</sequence>
<protein>
    <submittedName>
        <fullName evidence="3">Uncharacterized protein</fullName>
    </submittedName>
</protein>
<proteinExistence type="predicted"/>
<dbReference type="AlphaFoldDB" id="A0ABD2YTQ4"/>
<keyword evidence="1" id="KW-0808">Transferase</keyword>
<dbReference type="GO" id="GO:0016747">
    <property type="term" value="F:acyltransferase activity, transferring groups other than amino-acyl groups"/>
    <property type="evidence" value="ECO:0007669"/>
    <property type="project" value="UniProtKB-ARBA"/>
</dbReference>
<gene>
    <name evidence="3" type="ORF">ACH5RR_028930</name>
</gene>
<dbReference type="Pfam" id="PF02458">
    <property type="entry name" value="Transferase"/>
    <property type="match status" value="1"/>
</dbReference>
<keyword evidence="2" id="KW-0012">Acyltransferase</keyword>
<dbReference type="InterPro" id="IPR023213">
    <property type="entry name" value="CAT-like_dom_sf"/>
</dbReference>
<evidence type="ECO:0000256" key="2">
    <source>
        <dbReference type="ARBA" id="ARBA00023315"/>
    </source>
</evidence>
<dbReference type="InterPro" id="IPR051504">
    <property type="entry name" value="Plant_metabolite_acyltrans"/>
</dbReference>
<comment type="caution">
    <text evidence="3">The sequence shown here is derived from an EMBL/GenBank/DDBJ whole genome shotgun (WGS) entry which is preliminary data.</text>
</comment>
<evidence type="ECO:0000256" key="1">
    <source>
        <dbReference type="ARBA" id="ARBA00022679"/>
    </source>
</evidence>
<keyword evidence="4" id="KW-1185">Reference proteome</keyword>
<dbReference type="Gene3D" id="3.30.559.10">
    <property type="entry name" value="Chloramphenicol acetyltransferase-like domain"/>
    <property type="match status" value="2"/>
</dbReference>
<evidence type="ECO:0000313" key="3">
    <source>
        <dbReference type="EMBL" id="KAL3509529.1"/>
    </source>
</evidence>
<dbReference type="PANTHER" id="PTHR31625">
    <property type="match status" value="1"/>
</dbReference>
<reference evidence="3 4" key="1">
    <citation type="submission" date="2024-11" db="EMBL/GenBank/DDBJ databases">
        <title>A near-complete genome assembly of Cinchona calisaya.</title>
        <authorList>
            <person name="Lian D.C."/>
            <person name="Zhao X.W."/>
            <person name="Wei L."/>
        </authorList>
    </citation>
    <scope>NUCLEOTIDE SEQUENCE [LARGE SCALE GENOMIC DNA]</scope>
    <source>
        <tissue evidence="3">Nenye</tissue>
    </source>
</reference>
<dbReference type="Proteomes" id="UP001630127">
    <property type="component" value="Unassembled WGS sequence"/>
</dbReference>
<evidence type="ECO:0000313" key="4">
    <source>
        <dbReference type="Proteomes" id="UP001630127"/>
    </source>
</evidence>